<evidence type="ECO:0000313" key="1">
    <source>
        <dbReference type="EMBL" id="ABE62783.1"/>
    </source>
</evidence>
<sequence>MINVNRNMCTYVDRWHGNYGHFDESFLKSTSCGDSSPAKFLSGKLGGQMSQAKKVGRKSKGASTDKRNFFATMSADVIKSLKRAALEDDITASEILEEATKDWLTRRAGERGAKGRG</sequence>
<protein>
    <recommendedName>
        <fullName evidence="3">Ribbon-helix-helix protein CopG domain-containing protein</fullName>
    </recommendedName>
</protein>
<evidence type="ECO:0000313" key="2">
    <source>
        <dbReference type="Proteomes" id="UP000001953"/>
    </source>
</evidence>
<dbReference type="AlphaFoldDB" id="Q1QLW4"/>
<evidence type="ECO:0008006" key="3">
    <source>
        <dbReference type="Google" id="ProtNLM"/>
    </source>
</evidence>
<dbReference type="KEGG" id="nha:Nham_1983"/>
<dbReference type="eggNOG" id="ENOG5032AMT">
    <property type="taxonomic scope" value="Bacteria"/>
</dbReference>
<proteinExistence type="predicted"/>
<dbReference type="EMBL" id="CP000319">
    <property type="protein sequence ID" value="ABE62783.1"/>
    <property type="molecule type" value="Genomic_DNA"/>
</dbReference>
<gene>
    <name evidence="1" type="ordered locus">Nham_1983</name>
</gene>
<dbReference type="GO" id="GO:0006355">
    <property type="term" value="P:regulation of DNA-templated transcription"/>
    <property type="evidence" value="ECO:0007669"/>
    <property type="project" value="InterPro"/>
</dbReference>
<reference evidence="1 2" key="1">
    <citation type="submission" date="2006-03" db="EMBL/GenBank/DDBJ databases">
        <title>Complete sequence of chromosome of Nitrobacter hamburgensis X14.</title>
        <authorList>
            <consortium name="US DOE Joint Genome Institute"/>
            <person name="Copeland A."/>
            <person name="Lucas S."/>
            <person name="Lapidus A."/>
            <person name="Barry K."/>
            <person name="Detter J.C."/>
            <person name="Glavina del Rio T."/>
            <person name="Hammon N."/>
            <person name="Israni S."/>
            <person name="Dalin E."/>
            <person name="Tice H."/>
            <person name="Pitluck S."/>
            <person name="Chain P."/>
            <person name="Malfatti S."/>
            <person name="Shin M."/>
            <person name="Vergez L."/>
            <person name="Schmutz J."/>
            <person name="Larimer F."/>
            <person name="Land M."/>
            <person name="Hauser L."/>
            <person name="Kyrpides N."/>
            <person name="Ivanova N."/>
            <person name="Ward B."/>
            <person name="Arp D."/>
            <person name="Klotz M."/>
            <person name="Stein L."/>
            <person name="O'Mullan G."/>
            <person name="Starkenburg S."/>
            <person name="Sayavedra L."/>
            <person name="Poret-Peterson A.T."/>
            <person name="Gentry M.E."/>
            <person name="Bruce D."/>
            <person name="Richardson P."/>
        </authorList>
    </citation>
    <scope>NUCLEOTIDE SEQUENCE [LARGE SCALE GENOMIC DNA]</scope>
    <source>
        <strain evidence="2">DSM 10229 / NCIMB 13809 / X14</strain>
    </source>
</reference>
<name>Q1QLW4_NITHX</name>
<dbReference type="HOGENOM" id="CLU_2082308_0_0_5"/>
<dbReference type="Gene3D" id="1.10.1220.10">
    <property type="entry name" value="Met repressor-like"/>
    <property type="match status" value="1"/>
</dbReference>
<organism evidence="1 2">
    <name type="scientific">Nitrobacter hamburgensis (strain DSM 10229 / NCIMB 13809 / X14)</name>
    <dbReference type="NCBI Taxonomy" id="323097"/>
    <lineage>
        <taxon>Bacteria</taxon>
        <taxon>Pseudomonadati</taxon>
        <taxon>Pseudomonadota</taxon>
        <taxon>Alphaproteobacteria</taxon>
        <taxon>Hyphomicrobiales</taxon>
        <taxon>Nitrobacteraceae</taxon>
        <taxon>Nitrobacter</taxon>
    </lineage>
</organism>
<dbReference type="Proteomes" id="UP000001953">
    <property type="component" value="Chromosome"/>
</dbReference>
<accession>Q1QLW4</accession>
<keyword evidence="2" id="KW-1185">Reference proteome</keyword>
<dbReference type="InterPro" id="IPR013321">
    <property type="entry name" value="Arc_rbn_hlx_hlx"/>
</dbReference>